<feature type="repeat" description="ARM" evidence="2">
    <location>
        <begin position="50"/>
        <end position="92"/>
    </location>
</feature>
<gene>
    <name evidence="4" type="ORF">Syun_022161</name>
</gene>
<name>A0AAP0IGY9_9MAGN</name>
<dbReference type="InterPro" id="IPR000225">
    <property type="entry name" value="Armadillo"/>
</dbReference>
<organism evidence="4 5">
    <name type="scientific">Stephania yunnanensis</name>
    <dbReference type="NCBI Taxonomy" id="152371"/>
    <lineage>
        <taxon>Eukaryota</taxon>
        <taxon>Viridiplantae</taxon>
        <taxon>Streptophyta</taxon>
        <taxon>Embryophyta</taxon>
        <taxon>Tracheophyta</taxon>
        <taxon>Spermatophyta</taxon>
        <taxon>Magnoliopsida</taxon>
        <taxon>Ranunculales</taxon>
        <taxon>Menispermaceae</taxon>
        <taxon>Menispermoideae</taxon>
        <taxon>Cissampelideae</taxon>
        <taxon>Stephania</taxon>
    </lineage>
</organism>
<dbReference type="AlphaFoldDB" id="A0AAP0IGY9"/>
<proteinExistence type="predicted"/>
<evidence type="ECO:0000313" key="5">
    <source>
        <dbReference type="Proteomes" id="UP001420932"/>
    </source>
</evidence>
<dbReference type="PANTHER" id="PTHR23315">
    <property type="entry name" value="U BOX DOMAIN-CONTAINING"/>
    <property type="match status" value="1"/>
</dbReference>
<comment type="caution">
    <text evidence="4">The sequence shown here is derived from an EMBL/GenBank/DDBJ whole genome shotgun (WGS) entry which is preliminary data.</text>
</comment>
<dbReference type="PANTHER" id="PTHR23315:SF65">
    <property type="entry name" value="ARM REPEAT SUPERFAMILY PROTEIN"/>
    <property type="match status" value="1"/>
</dbReference>
<dbReference type="InterPro" id="IPR016024">
    <property type="entry name" value="ARM-type_fold"/>
</dbReference>
<protein>
    <recommendedName>
        <fullName evidence="3">U-box domain-containing protein</fullName>
    </recommendedName>
</protein>
<dbReference type="SMART" id="SM00185">
    <property type="entry name" value="ARM"/>
    <property type="match status" value="5"/>
</dbReference>
<keyword evidence="1" id="KW-0833">Ubl conjugation pathway</keyword>
<accession>A0AAP0IGY9</accession>
<dbReference type="InterPro" id="IPR011989">
    <property type="entry name" value="ARM-like"/>
</dbReference>
<dbReference type="PROSITE" id="PS50176">
    <property type="entry name" value="ARM_REPEAT"/>
    <property type="match status" value="1"/>
</dbReference>
<evidence type="ECO:0000313" key="4">
    <source>
        <dbReference type="EMBL" id="KAK9115364.1"/>
    </source>
</evidence>
<dbReference type="InterPro" id="IPR058678">
    <property type="entry name" value="ARM_PUB"/>
</dbReference>
<reference evidence="4 5" key="1">
    <citation type="submission" date="2024-01" db="EMBL/GenBank/DDBJ databases">
        <title>Genome assemblies of Stephania.</title>
        <authorList>
            <person name="Yang L."/>
        </authorList>
    </citation>
    <scope>NUCLEOTIDE SEQUENCE [LARGE SCALE GENOMIC DNA]</scope>
    <source>
        <strain evidence="4">YNDBR</strain>
        <tissue evidence="4">Leaf</tissue>
    </source>
</reference>
<dbReference type="Pfam" id="PF25598">
    <property type="entry name" value="ARM_PUB"/>
    <property type="match status" value="1"/>
</dbReference>
<evidence type="ECO:0000256" key="2">
    <source>
        <dbReference type="PROSITE-ProRule" id="PRU00259"/>
    </source>
</evidence>
<keyword evidence="5" id="KW-1185">Reference proteome</keyword>
<dbReference type="Proteomes" id="UP001420932">
    <property type="component" value="Unassembled WGS sequence"/>
</dbReference>
<feature type="domain" description="U-box" evidence="3">
    <location>
        <begin position="23"/>
        <end position="247"/>
    </location>
</feature>
<dbReference type="Gene3D" id="1.25.10.10">
    <property type="entry name" value="Leucine-rich Repeat Variant"/>
    <property type="match status" value="1"/>
</dbReference>
<evidence type="ECO:0000256" key="1">
    <source>
        <dbReference type="ARBA" id="ARBA00022786"/>
    </source>
</evidence>
<dbReference type="EMBL" id="JBBNAF010000009">
    <property type="protein sequence ID" value="KAK9115364.1"/>
    <property type="molecule type" value="Genomic_DNA"/>
</dbReference>
<sequence length="444" mass="48852">MEFETDQVSEAARETISMITSDDPCSKLQAARDIRRFTKTSHKFRRQFSDAIEPLVSMLRSDSPEFAESALLALLNLAVKDEKNKVKIINAGALNPLVGFLQTDNSTWREYATAALLTLSASAINKPSISSSGAIPLLVQILKEGSLQGKIDALMTLYNLSTQTENLASILLAKAIPPLVDLLKNCKKSSKTAEKCSALLEALLGFEEGRTALTAEEGGVLTVVEVLENGSLLSREHAVGALLTMCESDSARNFKISIESKNAPSASARLSLPEIRTQADTIENIVSNIVSQIDGEDRIVAAKKMLADMVQVSMEQSLRHLKQRALVCTPDLPLGNGASESVEANARDGSIKTGFVKPGEDFAVTRRRSHDHNLVVYILNQREEIIDLVEKSLDLRYYSPDWWLTTIDLRILEASHFKTIDLNKKTYDLEVVEPDLKFLGHDVI</sequence>
<dbReference type="SUPFAM" id="SSF48371">
    <property type="entry name" value="ARM repeat"/>
    <property type="match status" value="1"/>
</dbReference>
<evidence type="ECO:0000259" key="3">
    <source>
        <dbReference type="Pfam" id="PF25598"/>
    </source>
</evidence>